<dbReference type="Proteomes" id="UP000034156">
    <property type="component" value="Chromosome"/>
</dbReference>
<sequence length="430" mass="47783">MHTKNDSLIKSSRSSLLAEANRCVSCGLCLPHCPTYRLTLSEADSPRGRIAMISGVASQRIPMNARFAEHIDRCLTCRACEAACPSQVAYGQLIDEARDMLTASLSDLPEERVIRKKNGFKSWLEKIFIDKTKRFDLLRPLIHLFQAVGLQEKLQQSSKVKGTKLGLLLSKLSLIRFPFHRWQEVYPAMGRKRGEVALFLGCVARLVDAETSISAIFVLNHLGYTVYVPRAQTCCGALYQHSGRLTKAAYLIERNRKVFAGLNIHAIISTASGCGSHLVESCSQHQGKNFSAPIMDINQFLAEQDWSEVKLRALPKKVVVHDPCSMRNGLRASIYPYQLLARIPDIEILELDGNNFCCGAAGTYFLDQPEIAEVLLNDKMRALAQSVETSYLVTSNIGCLLHLASGLSNQEEKVEVLHPVTLLARQIGIQ</sequence>
<dbReference type="InterPro" id="IPR012257">
    <property type="entry name" value="Glc_ox_4Fe-4S"/>
</dbReference>
<proteinExistence type="predicted"/>
<dbReference type="EMBL" id="CP011451">
    <property type="protein sequence ID" value="AKH38939.1"/>
    <property type="molecule type" value="Genomic_DNA"/>
</dbReference>
<feature type="domain" description="4Fe-4S ferredoxin-type" evidence="7">
    <location>
        <begin position="65"/>
        <end position="96"/>
    </location>
</feature>
<evidence type="ECO:0000256" key="3">
    <source>
        <dbReference type="ARBA" id="ARBA00022737"/>
    </source>
</evidence>
<evidence type="ECO:0000256" key="2">
    <source>
        <dbReference type="ARBA" id="ARBA00022723"/>
    </source>
</evidence>
<evidence type="ECO:0000313" key="9">
    <source>
        <dbReference type="EMBL" id="TYP82112.1"/>
    </source>
</evidence>
<dbReference type="PATRIC" id="fig|44574.3.peg.3833"/>
<reference evidence="9 11" key="3">
    <citation type="submission" date="2019-07" db="EMBL/GenBank/DDBJ databases">
        <title>Active sludge and wastewater microbial communities from Klosterneuburg, Austria.</title>
        <authorList>
            <person name="Wagner M."/>
        </authorList>
    </citation>
    <scope>NUCLEOTIDE SEQUENCE [LARGE SCALE GENOMIC DNA]</scope>
    <source>
        <strain evidence="9 11">Nm2</strain>
    </source>
</reference>
<gene>
    <name evidence="8" type="ORF">AAW31_15840</name>
    <name evidence="9" type="ORF">BCL69_104622</name>
</gene>
<dbReference type="GO" id="GO:0051539">
    <property type="term" value="F:4 iron, 4 sulfur cluster binding"/>
    <property type="evidence" value="ECO:0007669"/>
    <property type="project" value="UniProtKB-UniRule"/>
</dbReference>
<evidence type="ECO:0000313" key="8">
    <source>
        <dbReference type="EMBL" id="AKH38939.1"/>
    </source>
</evidence>
<keyword evidence="4 6" id="KW-0408">Iron</keyword>
<organism evidence="8 10">
    <name type="scientific">Nitrosomonas communis</name>
    <dbReference type="NCBI Taxonomy" id="44574"/>
    <lineage>
        <taxon>Bacteria</taxon>
        <taxon>Pseudomonadati</taxon>
        <taxon>Pseudomonadota</taxon>
        <taxon>Betaproteobacteria</taxon>
        <taxon>Nitrosomonadales</taxon>
        <taxon>Nitrosomonadaceae</taxon>
        <taxon>Nitrosomonas</taxon>
    </lineage>
</organism>
<keyword evidence="10" id="KW-1185">Reference proteome</keyword>
<dbReference type="Pfam" id="PF13183">
    <property type="entry name" value="Fer4_8"/>
    <property type="match status" value="1"/>
</dbReference>
<dbReference type="InterPro" id="IPR017896">
    <property type="entry name" value="4Fe4S_Fe-S-bd"/>
</dbReference>
<dbReference type="Pfam" id="PF02754">
    <property type="entry name" value="CCG"/>
    <property type="match status" value="2"/>
</dbReference>
<keyword evidence="1 6" id="KW-0004">4Fe-4S</keyword>
<dbReference type="PROSITE" id="PS00198">
    <property type="entry name" value="4FE4S_FER_1"/>
    <property type="match status" value="2"/>
</dbReference>
<dbReference type="PANTHER" id="PTHR32479">
    <property type="entry name" value="GLYCOLATE OXIDASE IRON-SULFUR SUBUNIT"/>
    <property type="match status" value="1"/>
</dbReference>
<evidence type="ECO:0000259" key="7">
    <source>
        <dbReference type="PROSITE" id="PS51379"/>
    </source>
</evidence>
<dbReference type="RefSeq" id="WP_046850973.1">
    <property type="nucleotide sequence ID" value="NZ_CP011451.1"/>
</dbReference>
<keyword evidence="3" id="KW-0677">Repeat</keyword>
<reference evidence="8 10" key="2">
    <citation type="journal article" date="2016" name="Genome Announc.">
        <title>Genome Sequence of Nitrosomonas communis Strain Nm2, a Mesophilic Ammonia-Oxidizing Bacterium Isolated from Mediterranean Soil.</title>
        <authorList>
            <person name="Kozlowski J.A."/>
            <person name="Kits K.D."/>
            <person name="Stein L.Y."/>
        </authorList>
    </citation>
    <scope>NUCLEOTIDE SEQUENCE [LARGE SCALE GENOMIC DNA]</scope>
    <source>
        <strain evidence="8 10">Nm2</strain>
    </source>
</reference>
<dbReference type="Proteomes" id="UP000324176">
    <property type="component" value="Unassembled WGS sequence"/>
</dbReference>
<dbReference type="PIRSF" id="PIRSF000139">
    <property type="entry name" value="Glc_ox_4Fe-4S"/>
    <property type="match status" value="1"/>
</dbReference>
<name>A0A0F7KJ61_9PROT</name>
<comment type="cofactor">
    <cofactor evidence="6">
        <name>[4Fe-4S] cluster</name>
        <dbReference type="ChEBI" id="CHEBI:49883"/>
    </cofactor>
    <text evidence="6">Binds 2 [4Fe-4S] clusters.</text>
</comment>
<keyword evidence="6" id="KW-0813">Transport</keyword>
<comment type="catalytic activity">
    <reaction evidence="6">
        <text>(R)-lactate + A = pyruvate + AH2</text>
        <dbReference type="Rhea" id="RHEA:15089"/>
        <dbReference type="ChEBI" id="CHEBI:13193"/>
        <dbReference type="ChEBI" id="CHEBI:15361"/>
        <dbReference type="ChEBI" id="CHEBI:16004"/>
        <dbReference type="ChEBI" id="CHEBI:17499"/>
    </reaction>
</comment>
<dbReference type="GO" id="GO:0046872">
    <property type="term" value="F:metal ion binding"/>
    <property type="evidence" value="ECO:0007669"/>
    <property type="project" value="UniProtKB-UniRule"/>
</dbReference>
<dbReference type="Gene3D" id="1.10.1060.10">
    <property type="entry name" value="Alpha-helical ferredoxin"/>
    <property type="match status" value="1"/>
</dbReference>
<dbReference type="AlphaFoldDB" id="A0A0F7KJ61"/>
<keyword evidence="2 6" id="KW-0479">Metal-binding</keyword>
<evidence type="ECO:0000256" key="1">
    <source>
        <dbReference type="ARBA" id="ARBA00022485"/>
    </source>
</evidence>
<comment type="catalytic activity">
    <reaction evidence="6">
        <text>glycolate + A = glyoxylate + AH2</text>
        <dbReference type="Rhea" id="RHEA:21264"/>
        <dbReference type="ChEBI" id="CHEBI:13193"/>
        <dbReference type="ChEBI" id="CHEBI:17499"/>
        <dbReference type="ChEBI" id="CHEBI:29805"/>
        <dbReference type="ChEBI" id="CHEBI:36655"/>
        <dbReference type="EC" id="1.1.99.14"/>
    </reaction>
</comment>
<protein>
    <recommendedName>
        <fullName evidence="6">Glycolate oxidase iron-sulfur subunit</fullName>
        <ecNumber evidence="6">1.1.99.14</ecNumber>
    </recommendedName>
</protein>
<evidence type="ECO:0000313" key="10">
    <source>
        <dbReference type="Proteomes" id="UP000034156"/>
    </source>
</evidence>
<dbReference type="GO" id="GO:0019154">
    <property type="term" value="F:glycolate dehydrogenase activity"/>
    <property type="evidence" value="ECO:0007669"/>
    <property type="project" value="UniProtKB-EC"/>
</dbReference>
<dbReference type="InterPro" id="IPR009051">
    <property type="entry name" value="Helical_ferredxn"/>
</dbReference>
<comment type="function">
    <text evidence="6">Component of a complex that catalyzes the oxidation of glycolate to glyoxylate.</text>
</comment>
<dbReference type="EC" id="1.1.99.14" evidence="6"/>
<dbReference type="SUPFAM" id="SSF46548">
    <property type="entry name" value="alpha-helical ferredoxin"/>
    <property type="match status" value="1"/>
</dbReference>
<dbReference type="KEGG" id="nco:AAW31_15840"/>
<evidence type="ECO:0000313" key="11">
    <source>
        <dbReference type="Proteomes" id="UP000324176"/>
    </source>
</evidence>
<dbReference type="InterPro" id="IPR017900">
    <property type="entry name" value="4Fe4S_Fe_S_CS"/>
</dbReference>
<dbReference type="EMBL" id="VNHT01000046">
    <property type="protein sequence ID" value="TYP82112.1"/>
    <property type="molecule type" value="Genomic_DNA"/>
</dbReference>
<evidence type="ECO:0000256" key="6">
    <source>
        <dbReference type="PIRNR" id="PIRNR000139"/>
    </source>
</evidence>
<dbReference type="PANTHER" id="PTHR32479:SF17">
    <property type="entry name" value="GLYCOLATE OXIDASE IRON-SULFUR SUBUNIT"/>
    <property type="match status" value="1"/>
</dbReference>
<evidence type="ECO:0000256" key="5">
    <source>
        <dbReference type="ARBA" id="ARBA00023014"/>
    </source>
</evidence>
<dbReference type="InterPro" id="IPR004017">
    <property type="entry name" value="Cys_rich_dom"/>
</dbReference>
<accession>A0A0F7KJ61</accession>
<keyword evidence="5 6" id="KW-0411">Iron-sulfur</keyword>
<keyword evidence="6" id="KW-0249">Electron transport</keyword>
<evidence type="ECO:0000256" key="4">
    <source>
        <dbReference type="ARBA" id="ARBA00023004"/>
    </source>
</evidence>
<dbReference type="PROSITE" id="PS51379">
    <property type="entry name" value="4FE4S_FER_2"/>
    <property type="match status" value="2"/>
</dbReference>
<reference evidence="10" key="1">
    <citation type="submission" date="2015-05" db="EMBL/GenBank/DDBJ databases">
        <title>Draft genome of Nitrosomonas communis strain Nm2.</title>
        <authorList>
            <person name="Kozlowski J.A."/>
            <person name="Kits K.D."/>
            <person name="Stein L.Y."/>
        </authorList>
    </citation>
    <scope>NUCLEOTIDE SEQUENCE [LARGE SCALE GENOMIC DNA]</scope>
    <source>
        <strain evidence="10">Nm2</strain>
    </source>
</reference>
<feature type="domain" description="4Fe-4S ferredoxin-type" evidence="7">
    <location>
        <begin position="14"/>
        <end position="43"/>
    </location>
</feature>